<organism evidence="5 6">
    <name type="scientific">Mycobacterium palustre</name>
    <dbReference type="NCBI Taxonomy" id="153971"/>
    <lineage>
        <taxon>Bacteria</taxon>
        <taxon>Bacillati</taxon>
        <taxon>Actinomycetota</taxon>
        <taxon>Actinomycetes</taxon>
        <taxon>Mycobacteriales</taxon>
        <taxon>Mycobacteriaceae</taxon>
        <taxon>Mycobacterium</taxon>
        <taxon>Mycobacterium simiae complex</taxon>
    </lineage>
</organism>
<evidence type="ECO:0000256" key="3">
    <source>
        <dbReference type="ARBA" id="ARBA00022691"/>
    </source>
</evidence>
<dbReference type="RefSeq" id="WP_085078687.1">
    <property type="nucleotide sequence ID" value="NZ_LQPJ01000102.1"/>
</dbReference>
<accession>A0A1X1ZLZ3</accession>
<dbReference type="CDD" id="cd02440">
    <property type="entry name" value="AdoMet_MTases"/>
    <property type="match status" value="1"/>
</dbReference>
<evidence type="ECO:0000259" key="4">
    <source>
        <dbReference type="Pfam" id="PF13649"/>
    </source>
</evidence>
<dbReference type="Proteomes" id="UP000193529">
    <property type="component" value="Unassembled WGS sequence"/>
</dbReference>
<keyword evidence="3" id="KW-0949">S-adenosyl-L-methionine</keyword>
<gene>
    <name evidence="5" type="ORF">AWC19_09675</name>
</gene>
<reference evidence="5 6" key="1">
    <citation type="submission" date="2016-01" db="EMBL/GenBank/DDBJ databases">
        <title>The new phylogeny of the genus Mycobacterium.</title>
        <authorList>
            <person name="Tarcisio F."/>
            <person name="Conor M."/>
            <person name="Antonella G."/>
            <person name="Elisabetta G."/>
            <person name="Giulia F.S."/>
            <person name="Sara T."/>
            <person name="Anna F."/>
            <person name="Clotilde B."/>
            <person name="Roberto B."/>
            <person name="Veronica D.S."/>
            <person name="Fabio R."/>
            <person name="Monica P."/>
            <person name="Olivier J."/>
            <person name="Enrico T."/>
            <person name="Nicola S."/>
        </authorList>
    </citation>
    <scope>NUCLEOTIDE SEQUENCE [LARGE SCALE GENOMIC DNA]</scope>
    <source>
        <strain evidence="5 6">DSM 44572</strain>
    </source>
</reference>
<keyword evidence="2 5" id="KW-0808">Transferase</keyword>
<dbReference type="SUPFAM" id="SSF53335">
    <property type="entry name" value="S-adenosyl-L-methionine-dependent methyltransferases"/>
    <property type="match status" value="1"/>
</dbReference>
<dbReference type="GO" id="GO:0032259">
    <property type="term" value="P:methylation"/>
    <property type="evidence" value="ECO:0007669"/>
    <property type="project" value="UniProtKB-KW"/>
</dbReference>
<evidence type="ECO:0000313" key="6">
    <source>
        <dbReference type="Proteomes" id="UP000193529"/>
    </source>
</evidence>
<evidence type="ECO:0000256" key="1">
    <source>
        <dbReference type="ARBA" id="ARBA00022603"/>
    </source>
</evidence>
<dbReference type="EMBL" id="LQPJ01000102">
    <property type="protein sequence ID" value="ORW24367.1"/>
    <property type="molecule type" value="Genomic_DNA"/>
</dbReference>
<dbReference type="PANTHER" id="PTHR43464">
    <property type="entry name" value="METHYLTRANSFERASE"/>
    <property type="match status" value="1"/>
</dbReference>
<dbReference type="Gene3D" id="3.40.50.150">
    <property type="entry name" value="Vaccinia Virus protein VP39"/>
    <property type="match status" value="1"/>
</dbReference>
<keyword evidence="1 5" id="KW-0489">Methyltransferase</keyword>
<feature type="domain" description="Methyltransferase" evidence="4">
    <location>
        <begin position="45"/>
        <end position="139"/>
    </location>
</feature>
<dbReference type="STRING" id="153971.AWC19_09675"/>
<dbReference type="GO" id="GO:0008168">
    <property type="term" value="F:methyltransferase activity"/>
    <property type="evidence" value="ECO:0007669"/>
    <property type="project" value="UniProtKB-KW"/>
</dbReference>
<evidence type="ECO:0000313" key="5">
    <source>
        <dbReference type="EMBL" id="ORW24367.1"/>
    </source>
</evidence>
<dbReference type="InterPro" id="IPR029063">
    <property type="entry name" value="SAM-dependent_MTases_sf"/>
</dbReference>
<sequence length="243" mass="26448">MSNEVGLPDFDALYRDEPTVAPWDIGGPQPIVQQLVAFGGVRGEVLDPGTGPGHHAIYYASKGYSVTGIDSSSAGIERAKANAARAGVSVDFRVADASKLDGLENRFDTVVDCAFYHVFTDEDTQAGYMAALHRATKPGARLFMFEMGMHNINGIQCGLVSADNFERVLPPAGWRIDYIGPGSWVNNYVPESFARLSAVQSEGNPELAERSKRLLHQLEVIGPLLTDNRIYMPFWAVAATRVD</sequence>
<name>A0A1X1ZLZ3_9MYCO</name>
<dbReference type="OrthoDB" id="3825914at2"/>
<dbReference type="Pfam" id="PF13649">
    <property type="entry name" value="Methyltransf_25"/>
    <property type="match status" value="1"/>
</dbReference>
<dbReference type="AlphaFoldDB" id="A0A1X1ZLZ3"/>
<dbReference type="InterPro" id="IPR041698">
    <property type="entry name" value="Methyltransf_25"/>
</dbReference>
<proteinExistence type="predicted"/>
<keyword evidence="6" id="KW-1185">Reference proteome</keyword>
<comment type="caution">
    <text evidence="5">The sequence shown here is derived from an EMBL/GenBank/DDBJ whole genome shotgun (WGS) entry which is preliminary data.</text>
</comment>
<dbReference type="PANTHER" id="PTHR43464:SF19">
    <property type="entry name" value="UBIQUINONE BIOSYNTHESIS O-METHYLTRANSFERASE, MITOCHONDRIAL"/>
    <property type="match status" value="1"/>
</dbReference>
<protein>
    <submittedName>
        <fullName evidence="5">Methyltransferase</fullName>
    </submittedName>
</protein>
<evidence type="ECO:0000256" key="2">
    <source>
        <dbReference type="ARBA" id="ARBA00022679"/>
    </source>
</evidence>